<protein>
    <submittedName>
        <fullName evidence="1">Mitochondrial import inner membrane translocase subunit tim21</fullName>
    </submittedName>
</protein>
<accession>A0ACC3MXP4</accession>
<name>A0ACC3MXP4_9PEZI</name>
<proteinExistence type="predicted"/>
<dbReference type="Proteomes" id="UP001281147">
    <property type="component" value="Unassembled WGS sequence"/>
</dbReference>
<keyword evidence="2" id="KW-1185">Reference proteome</keyword>
<dbReference type="EMBL" id="JAUTXU010000128">
    <property type="protein sequence ID" value="KAK3705614.1"/>
    <property type="molecule type" value="Genomic_DNA"/>
</dbReference>
<evidence type="ECO:0000313" key="1">
    <source>
        <dbReference type="EMBL" id="KAK3705614.1"/>
    </source>
</evidence>
<evidence type="ECO:0000313" key="2">
    <source>
        <dbReference type="Proteomes" id="UP001281147"/>
    </source>
</evidence>
<reference evidence="1" key="1">
    <citation type="submission" date="2023-07" db="EMBL/GenBank/DDBJ databases">
        <title>Black Yeasts Isolated from many extreme environments.</title>
        <authorList>
            <person name="Coleine C."/>
            <person name="Stajich J.E."/>
            <person name="Selbmann L."/>
        </authorList>
    </citation>
    <scope>NUCLEOTIDE SEQUENCE</scope>
    <source>
        <strain evidence="1">CCFEE 5714</strain>
    </source>
</reference>
<comment type="caution">
    <text evidence="1">The sequence shown here is derived from an EMBL/GenBank/DDBJ whole genome shotgun (WGS) entry which is preliminary data.</text>
</comment>
<gene>
    <name evidence="1" type="primary">TIM21_1</name>
    <name evidence="1" type="ORF">LTR37_013222</name>
</gene>
<sequence>MASANMTTTAPLKKIMLSPSLFIFRAGARPAIKAGHEAINARTAATDAPAARRRAVTVVNDTGRVPWQQLSIGEKAARTTQQTFNVGLVLLGIVATGGVATVLWLEVFSTDSKTAVFNRAADRVRKDPECLKLLAGEGLHNKREISAYGEPSWSRWARNRTIASRLEKDRAGMEHLHMHFYVEGPQAKGTVNLHMIRGPGEKDFVYHMLALDVPGKQRQYLENADSKKLDQRKQGKMFGTKTELTSDGEIQGRRDGQQRNNIWLLTELRANAANYTSVGV</sequence>
<organism evidence="1 2">
    <name type="scientific">Vermiconidia calcicola</name>
    <dbReference type="NCBI Taxonomy" id="1690605"/>
    <lineage>
        <taxon>Eukaryota</taxon>
        <taxon>Fungi</taxon>
        <taxon>Dikarya</taxon>
        <taxon>Ascomycota</taxon>
        <taxon>Pezizomycotina</taxon>
        <taxon>Dothideomycetes</taxon>
        <taxon>Dothideomycetidae</taxon>
        <taxon>Mycosphaerellales</taxon>
        <taxon>Extremaceae</taxon>
        <taxon>Vermiconidia</taxon>
    </lineage>
</organism>